<dbReference type="RefSeq" id="WP_371435599.1">
    <property type="nucleotide sequence ID" value="NZ_JBHSRS010000068.1"/>
</dbReference>
<organism evidence="3 4">
    <name type="scientific">Polaromonas aquatica</name>
    <dbReference type="NCBI Taxonomy" id="332657"/>
    <lineage>
        <taxon>Bacteria</taxon>
        <taxon>Pseudomonadati</taxon>
        <taxon>Pseudomonadota</taxon>
        <taxon>Betaproteobacteria</taxon>
        <taxon>Burkholderiales</taxon>
        <taxon>Comamonadaceae</taxon>
        <taxon>Polaromonas</taxon>
    </lineage>
</organism>
<dbReference type="PROSITE" id="PS50937">
    <property type="entry name" value="HTH_MERR_2"/>
    <property type="match status" value="1"/>
</dbReference>
<reference evidence="4" key="1">
    <citation type="journal article" date="2019" name="Int. J. Syst. Evol. Microbiol.">
        <title>The Global Catalogue of Microorganisms (GCM) 10K type strain sequencing project: providing services to taxonomists for standard genome sequencing and annotation.</title>
        <authorList>
            <consortium name="The Broad Institute Genomics Platform"/>
            <consortium name="The Broad Institute Genome Sequencing Center for Infectious Disease"/>
            <person name="Wu L."/>
            <person name="Ma J."/>
        </authorList>
    </citation>
    <scope>NUCLEOTIDE SEQUENCE [LARGE SCALE GENOMIC DNA]</scope>
    <source>
        <strain evidence="4">CCUG 39402</strain>
    </source>
</reference>
<dbReference type="PANTHER" id="PTHR30204">
    <property type="entry name" value="REDOX-CYCLING DRUG-SENSING TRANSCRIPTIONAL ACTIVATOR SOXR"/>
    <property type="match status" value="1"/>
</dbReference>
<dbReference type="Gene3D" id="1.10.1660.10">
    <property type="match status" value="1"/>
</dbReference>
<evidence type="ECO:0000313" key="3">
    <source>
        <dbReference type="EMBL" id="MFC6282115.1"/>
    </source>
</evidence>
<keyword evidence="1" id="KW-0238">DNA-binding</keyword>
<dbReference type="SMART" id="SM00422">
    <property type="entry name" value="HTH_MERR"/>
    <property type="match status" value="1"/>
</dbReference>
<dbReference type="PRINTS" id="PR00040">
    <property type="entry name" value="HTHMERR"/>
</dbReference>
<dbReference type="Proteomes" id="UP001596270">
    <property type="component" value="Unassembled WGS sequence"/>
</dbReference>
<feature type="domain" description="HTH merR-type" evidence="2">
    <location>
        <begin position="16"/>
        <end position="85"/>
    </location>
</feature>
<dbReference type="InterPro" id="IPR047057">
    <property type="entry name" value="MerR_fam"/>
</dbReference>
<sequence>MKNKSSSQPIRLKVQVMKIGELALNSGCPASTIRYYELERLLSAPKRSKGNFRLYEKHDLVRLSFIMQCRSMGLNIEEVRTFLEYRDHPRPNCEKIAGLLEKHIGKVGDEIRMLQDLKRELTRLRGSAGNFHR</sequence>
<comment type="caution">
    <text evidence="3">The sequence shown here is derived from an EMBL/GenBank/DDBJ whole genome shotgun (WGS) entry which is preliminary data.</text>
</comment>
<dbReference type="SUPFAM" id="SSF46955">
    <property type="entry name" value="Putative DNA-binding domain"/>
    <property type="match status" value="1"/>
</dbReference>
<dbReference type="InterPro" id="IPR009061">
    <property type="entry name" value="DNA-bd_dom_put_sf"/>
</dbReference>
<evidence type="ECO:0000259" key="2">
    <source>
        <dbReference type="PROSITE" id="PS50937"/>
    </source>
</evidence>
<dbReference type="Pfam" id="PF13411">
    <property type="entry name" value="MerR_1"/>
    <property type="match status" value="1"/>
</dbReference>
<dbReference type="InterPro" id="IPR000551">
    <property type="entry name" value="MerR-type_HTH_dom"/>
</dbReference>
<dbReference type="PANTHER" id="PTHR30204:SF92">
    <property type="entry name" value="HTH-TYPE TRANSCRIPTIONAL REGULATOR ZNTR"/>
    <property type="match status" value="1"/>
</dbReference>
<protein>
    <submittedName>
        <fullName evidence="3">MerR family transcriptional regulator</fullName>
    </submittedName>
</protein>
<keyword evidence="4" id="KW-1185">Reference proteome</keyword>
<evidence type="ECO:0000313" key="4">
    <source>
        <dbReference type="Proteomes" id="UP001596270"/>
    </source>
</evidence>
<gene>
    <name evidence="3" type="ORF">ACFQND_12850</name>
</gene>
<evidence type="ECO:0000256" key="1">
    <source>
        <dbReference type="ARBA" id="ARBA00023125"/>
    </source>
</evidence>
<name>A0ABW1TXP1_9BURK</name>
<accession>A0ABW1TXP1</accession>
<proteinExistence type="predicted"/>
<dbReference type="EMBL" id="JBHSRS010000068">
    <property type="protein sequence ID" value="MFC6282115.1"/>
    <property type="molecule type" value="Genomic_DNA"/>
</dbReference>